<dbReference type="PANTHER" id="PTHR24412">
    <property type="entry name" value="KELCH PROTEIN"/>
    <property type="match status" value="1"/>
</dbReference>
<organism evidence="3 4">
    <name type="scientific">Ancylostoma duodenale</name>
    <dbReference type="NCBI Taxonomy" id="51022"/>
    <lineage>
        <taxon>Eukaryota</taxon>
        <taxon>Metazoa</taxon>
        <taxon>Ecdysozoa</taxon>
        <taxon>Nematoda</taxon>
        <taxon>Chromadorea</taxon>
        <taxon>Rhabditida</taxon>
        <taxon>Rhabditina</taxon>
        <taxon>Rhabditomorpha</taxon>
        <taxon>Strongyloidea</taxon>
        <taxon>Ancylostomatidae</taxon>
        <taxon>Ancylostomatinae</taxon>
        <taxon>Ancylostoma</taxon>
    </lineage>
</organism>
<dbReference type="PANTHER" id="PTHR24412:SF497">
    <property type="entry name" value="KELCH-LIKE PROTEIN 18"/>
    <property type="match status" value="1"/>
</dbReference>
<dbReference type="EMBL" id="KN734989">
    <property type="protein sequence ID" value="KIH56991.1"/>
    <property type="molecule type" value="Genomic_DNA"/>
</dbReference>
<dbReference type="InterPro" id="IPR015915">
    <property type="entry name" value="Kelch-typ_b-propeller"/>
</dbReference>
<gene>
    <name evidence="3" type="ORF">ANCDUO_12824</name>
</gene>
<dbReference type="OrthoDB" id="5900815at2759"/>
<evidence type="ECO:0000256" key="1">
    <source>
        <dbReference type="ARBA" id="ARBA00022441"/>
    </source>
</evidence>
<protein>
    <submittedName>
        <fullName evidence="3">Kelch repeat protein</fullName>
    </submittedName>
</protein>
<reference evidence="3 4" key="1">
    <citation type="submission" date="2013-12" db="EMBL/GenBank/DDBJ databases">
        <title>Draft genome of the parsitic nematode Ancylostoma duodenale.</title>
        <authorList>
            <person name="Mitreva M."/>
        </authorList>
    </citation>
    <scope>NUCLEOTIDE SEQUENCE [LARGE SCALE GENOMIC DNA]</scope>
    <source>
        <strain evidence="3 4">Zhejiang</strain>
    </source>
</reference>
<evidence type="ECO:0000256" key="2">
    <source>
        <dbReference type="ARBA" id="ARBA00022737"/>
    </source>
</evidence>
<dbReference type="SUPFAM" id="SSF117281">
    <property type="entry name" value="Kelch motif"/>
    <property type="match status" value="1"/>
</dbReference>
<keyword evidence="1" id="KW-0880">Kelch repeat</keyword>
<dbReference type="Proteomes" id="UP000054047">
    <property type="component" value="Unassembled WGS sequence"/>
</dbReference>
<sequence length="209" mass="23565">MYACSGGDSHGYHEYSVQVYDPRDHSWRVGVPMSKCRCAVAVVVLDGYIYVLGLRNGEVERFAPGTGKWEELPKLGKERAFFGATAMNGKIYVCGGSFTKCDYGAINAYLASVNWINSFESVLSVNEKYNMFIDILHHAVDLFVPRVYVYPHKINLPPYLRKMLEHKECLHAYAKATGDWQTLQRDGTIAITAQEKANLLAAEFFNVYS</sequence>
<dbReference type="InterPro" id="IPR006652">
    <property type="entry name" value="Kelch_1"/>
</dbReference>
<proteinExistence type="predicted"/>
<evidence type="ECO:0000313" key="4">
    <source>
        <dbReference type="Proteomes" id="UP000054047"/>
    </source>
</evidence>
<keyword evidence="2" id="KW-0677">Repeat</keyword>
<dbReference type="SMART" id="SM00612">
    <property type="entry name" value="Kelch"/>
    <property type="match status" value="2"/>
</dbReference>
<dbReference type="Gene3D" id="2.120.10.80">
    <property type="entry name" value="Kelch-type beta propeller"/>
    <property type="match status" value="1"/>
</dbReference>
<accession>A0A0C2GIT7</accession>
<dbReference type="Pfam" id="PF01344">
    <property type="entry name" value="Kelch_1"/>
    <property type="match status" value="2"/>
</dbReference>
<dbReference type="AlphaFoldDB" id="A0A0C2GIT7"/>
<evidence type="ECO:0000313" key="3">
    <source>
        <dbReference type="EMBL" id="KIH56991.1"/>
    </source>
</evidence>
<name>A0A0C2GIT7_9BILA</name>
<keyword evidence="4" id="KW-1185">Reference proteome</keyword>